<dbReference type="Pfam" id="PF13450">
    <property type="entry name" value="NAD_binding_8"/>
    <property type="match status" value="1"/>
</dbReference>
<reference evidence="1 2" key="1">
    <citation type="submission" date="2018-11" db="EMBL/GenBank/DDBJ databases">
        <title>Cryobacterium sp. nov., isolated from rhizosphere soil of lettuce.</title>
        <authorList>
            <person name="Wang Y."/>
        </authorList>
    </citation>
    <scope>NUCLEOTIDE SEQUENCE [LARGE SCALE GENOMIC DNA]</scope>
    <source>
        <strain evidence="1 2">NEAU-85</strain>
    </source>
</reference>
<dbReference type="Gene3D" id="3.90.660.50">
    <property type="match status" value="1"/>
</dbReference>
<dbReference type="PANTHER" id="PTHR10668">
    <property type="entry name" value="PHYTOENE DEHYDROGENASE"/>
    <property type="match status" value="1"/>
</dbReference>
<name>A0A3M8L1X9_9MICO</name>
<evidence type="ECO:0000313" key="2">
    <source>
        <dbReference type="Proteomes" id="UP000279859"/>
    </source>
</evidence>
<organism evidence="1 2">
    <name type="scientific">Cryobacterium tepidiphilum</name>
    <dbReference type="NCBI Taxonomy" id="2486026"/>
    <lineage>
        <taxon>Bacteria</taxon>
        <taxon>Bacillati</taxon>
        <taxon>Actinomycetota</taxon>
        <taxon>Actinomycetes</taxon>
        <taxon>Micrococcales</taxon>
        <taxon>Microbacteriaceae</taxon>
        <taxon>Cryobacterium</taxon>
    </lineage>
</organism>
<dbReference type="SUPFAM" id="SSF51905">
    <property type="entry name" value="FAD/NAD(P)-binding domain"/>
    <property type="match status" value="1"/>
</dbReference>
<accession>A0A3M8L1X9</accession>
<proteinExistence type="predicted"/>
<dbReference type="EMBL" id="RDSR01000017">
    <property type="protein sequence ID" value="RNE59285.1"/>
    <property type="molecule type" value="Genomic_DNA"/>
</dbReference>
<sequence>MTAARTDVDAIVVGSGPNGLAAAVTMARAGLSVRVYEKESHIGGGASTRELTLPGFLHDVCSAVHPMALASEFFRRFGLPERIGLAIPDISYGHPLPGGNAGIAWHDLERTVAGLGADGPAWRNLFTPLVEHSREVAELTGDQLLRIPAHPATLIRFGLRVLEQGSPLWNLRFSREVAPAMLTGVFAHSIRSLPSLATAGAGLTLATFAHSVGWPVPLGGSGSIIGALADDLVAHGGEIVTDSYIRSLDELPPARVVLLDVTPRALLRMAGEELPPGYRQMLRSFRYGNAVAKVDYALSDPVPWQNPELRSAGTVHVGGTRAEIARAENQVARGKHADDPYVLVSQPTLFDPSRAPEGRHVLWAYTHVPQNSGVDQQEHVTRQIERFAPGFRDTILAASSRTALDLENHDPNYVGGDIASGEVTMKQLLMRPVLSTDPWRTPLPGVYLCSSSTPPGPGVHGLCGWRAALSALRHEYGMTDGPDLSPGSKG</sequence>
<dbReference type="InterPro" id="IPR036188">
    <property type="entry name" value="FAD/NAD-bd_sf"/>
</dbReference>
<protein>
    <submittedName>
        <fullName evidence="1">NAD(P)/FAD-dependent oxidoreductase</fullName>
    </submittedName>
</protein>
<dbReference type="Gene3D" id="3.50.50.60">
    <property type="entry name" value="FAD/NAD(P)-binding domain"/>
    <property type="match status" value="2"/>
</dbReference>
<evidence type="ECO:0000313" key="1">
    <source>
        <dbReference type="EMBL" id="RNE59285.1"/>
    </source>
</evidence>
<dbReference type="AlphaFoldDB" id="A0A3M8L1X9"/>
<dbReference type="Proteomes" id="UP000279859">
    <property type="component" value="Unassembled WGS sequence"/>
</dbReference>
<comment type="caution">
    <text evidence="1">The sequence shown here is derived from an EMBL/GenBank/DDBJ whole genome shotgun (WGS) entry which is preliminary data.</text>
</comment>
<gene>
    <name evidence="1" type="ORF">EEJ31_10305</name>
</gene>
<dbReference type="OrthoDB" id="833207at2"/>
<dbReference type="PANTHER" id="PTHR10668:SF105">
    <property type="entry name" value="DEHYDROGENASE-RELATED"/>
    <property type="match status" value="1"/>
</dbReference>
<dbReference type="PRINTS" id="PR00411">
    <property type="entry name" value="PNDRDTASEI"/>
</dbReference>
<keyword evidence="2" id="KW-1185">Reference proteome</keyword>
<dbReference type="RefSeq" id="WP_123046220.1">
    <property type="nucleotide sequence ID" value="NZ_RDSR01000017.1"/>
</dbReference>